<feature type="domain" description="BTB" evidence="13">
    <location>
        <begin position="205"/>
        <end position="294"/>
    </location>
</feature>
<dbReference type="GO" id="GO:0001508">
    <property type="term" value="P:action potential"/>
    <property type="evidence" value="ECO:0007669"/>
    <property type="project" value="TreeGrafter"/>
</dbReference>
<dbReference type="Pfam" id="PF00520">
    <property type="entry name" value="Ion_trans"/>
    <property type="match status" value="1"/>
</dbReference>
<dbReference type="GO" id="GO:0005251">
    <property type="term" value="F:delayed rectifier potassium channel activity"/>
    <property type="evidence" value="ECO:0007669"/>
    <property type="project" value="TreeGrafter"/>
</dbReference>
<accession>A0A1I8IIS9</accession>
<dbReference type="InterPro" id="IPR011333">
    <property type="entry name" value="SKP1/BTB/POZ_sf"/>
</dbReference>
<feature type="compositionally biased region" description="Basic residues" evidence="12">
    <location>
        <begin position="184"/>
        <end position="196"/>
    </location>
</feature>
<dbReference type="Proteomes" id="UP000095280">
    <property type="component" value="Unplaced"/>
</dbReference>
<dbReference type="PANTHER" id="PTHR11537:SF254">
    <property type="entry name" value="POTASSIUM VOLTAGE-GATED CHANNEL PROTEIN SHAB"/>
    <property type="match status" value="1"/>
</dbReference>
<keyword evidence="14" id="KW-1185">Reference proteome</keyword>
<dbReference type="InterPro" id="IPR003968">
    <property type="entry name" value="K_chnl_volt-dep_Kv"/>
</dbReference>
<evidence type="ECO:0000256" key="1">
    <source>
        <dbReference type="ARBA" id="ARBA00004141"/>
    </source>
</evidence>
<dbReference type="SMART" id="SM00225">
    <property type="entry name" value="BTB"/>
    <property type="match status" value="1"/>
</dbReference>
<sequence>GSCLISQKKSCFHRHLRPPPVRSRRASPRQFERATHKGLPCSPCLPSGDRAAETPAQRAHQPPRAPLAASIDPIRPWTASPPPPLCPAQPAGLPSLSHGGCTNSSAAAAAVARAAAEAASASAAATAEPCGSADCGRASRSSSGQCRSRRRKQHTMQHQQQQQHMDDHQAPGATEDPHQPLQQPHHHHHHHHHHQPHSGEADRPRRVVLNVGGERHEVIPEEIRELCDDYSECEGEFYFDRHPKFFHPVLNFYRTGKLHMSDDVCVISFAAELKYWGISEDYFDLCCQHKYHQKKETAEEEIRKDMEAVKWNQRNVEHDFGFGRYGGFKRIVWNILEEPQTSTLARVSAGCCTRAFALTPSLLSLNCPALPFACSGPGLQSQRKTRVKGPRLESPVVAIISILFIVLSTVGLTLNTIPELQLNQTKVVGTNSSAQVVWSLEDNPRLEIVEAVCIVWFTLEYVLRLWASPDTCKFLKGPMNVIDLIAIVPLQDDSGGESYNSLTSVRKIVQIFRILRILRVLKLARHSTGLQSLGYTLRRSYKELGLLIMFVLLGRPRLLRREGRAGRGRPAQPVFKSIPATFWWAAITMTTVGYGDIVPKTFLGKLGGAASAASAALLVVAPAIPSS</sequence>
<dbReference type="GO" id="GO:0008076">
    <property type="term" value="C:voltage-gated potassium channel complex"/>
    <property type="evidence" value="ECO:0007669"/>
    <property type="project" value="InterPro"/>
</dbReference>
<evidence type="ECO:0000256" key="5">
    <source>
        <dbReference type="ARBA" id="ARBA00022826"/>
    </source>
</evidence>
<keyword evidence="10" id="KW-0472">Membrane</keyword>
<keyword evidence="6" id="KW-0851">Voltage-gated channel</keyword>
<evidence type="ECO:0000256" key="9">
    <source>
        <dbReference type="ARBA" id="ARBA00023065"/>
    </source>
</evidence>
<dbReference type="InterPro" id="IPR003974">
    <property type="entry name" value="K_chnl_volt-dep_Kv3"/>
</dbReference>
<dbReference type="Gene3D" id="1.10.287.70">
    <property type="match status" value="1"/>
</dbReference>
<feature type="region of interest" description="Disordered" evidence="12">
    <location>
        <begin position="1"/>
        <end position="91"/>
    </location>
</feature>
<evidence type="ECO:0000256" key="12">
    <source>
        <dbReference type="SAM" id="MobiDB-lite"/>
    </source>
</evidence>
<evidence type="ECO:0000313" key="14">
    <source>
        <dbReference type="Proteomes" id="UP000095280"/>
    </source>
</evidence>
<evidence type="ECO:0000256" key="7">
    <source>
        <dbReference type="ARBA" id="ARBA00022958"/>
    </source>
</evidence>
<evidence type="ECO:0000259" key="13">
    <source>
        <dbReference type="SMART" id="SM00225"/>
    </source>
</evidence>
<feature type="region of interest" description="Disordered" evidence="12">
    <location>
        <begin position="124"/>
        <end position="204"/>
    </location>
</feature>
<comment type="subcellular location">
    <subcellularLocation>
        <location evidence="1">Membrane</location>
        <topology evidence="1">Multi-pass membrane protein</topology>
    </subcellularLocation>
</comment>
<dbReference type="InterPro" id="IPR013099">
    <property type="entry name" value="K_chnl_dom"/>
</dbReference>
<keyword evidence="11" id="KW-0407">Ion channel</keyword>
<feature type="compositionally biased region" description="Low complexity" evidence="12">
    <location>
        <begin position="55"/>
        <end position="69"/>
    </location>
</feature>
<dbReference type="InterPro" id="IPR028325">
    <property type="entry name" value="VG_K_chnl"/>
</dbReference>
<dbReference type="AlphaFoldDB" id="A0A1I8IIS9"/>
<dbReference type="Pfam" id="PF02214">
    <property type="entry name" value="BTB_2"/>
    <property type="match status" value="1"/>
</dbReference>
<dbReference type="GO" id="GO:0051260">
    <property type="term" value="P:protein homooligomerization"/>
    <property type="evidence" value="ECO:0007669"/>
    <property type="project" value="InterPro"/>
</dbReference>
<dbReference type="InterPro" id="IPR003131">
    <property type="entry name" value="T1-type_BTB"/>
</dbReference>
<dbReference type="Gene3D" id="1.20.120.350">
    <property type="entry name" value="Voltage-gated potassium channels. Chain C"/>
    <property type="match status" value="1"/>
</dbReference>
<keyword evidence="3" id="KW-0633">Potassium transport</keyword>
<organism evidence="14 15">
    <name type="scientific">Macrostomum lignano</name>
    <dbReference type="NCBI Taxonomy" id="282301"/>
    <lineage>
        <taxon>Eukaryota</taxon>
        <taxon>Metazoa</taxon>
        <taxon>Spiralia</taxon>
        <taxon>Lophotrochozoa</taxon>
        <taxon>Platyhelminthes</taxon>
        <taxon>Rhabditophora</taxon>
        <taxon>Macrostomorpha</taxon>
        <taxon>Macrostomida</taxon>
        <taxon>Macrostomidae</taxon>
        <taxon>Macrostomum</taxon>
    </lineage>
</organism>
<evidence type="ECO:0000256" key="3">
    <source>
        <dbReference type="ARBA" id="ARBA00022538"/>
    </source>
</evidence>
<dbReference type="SUPFAM" id="SSF54695">
    <property type="entry name" value="POZ domain"/>
    <property type="match status" value="1"/>
</dbReference>
<keyword evidence="4" id="KW-0812">Transmembrane</keyword>
<evidence type="ECO:0000256" key="2">
    <source>
        <dbReference type="ARBA" id="ARBA00022448"/>
    </source>
</evidence>
<evidence type="ECO:0000256" key="4">
    <source>
        <dbReference type="ARBA" id="ARBA00022692"/>
    </source>
</evidence>
<dbReference type="SUPFAM" id="SSF81324">
    <property type="entry name" value="Voltage-gated potassium channels"/>
    <property type="match status" value="1"/>
</dbReference>
<dbReference type="PRINTS" id="PR00169">
    <property type="entry name" value="KCHANNEL"/>
</dbReference>
<dbReference type="InterPro" id="IPR005821">
    <property type="entry name" value="Ion_trans_dom"/>
</dbReference>
<evidence type="ECO:0000256" key="6">
    <source>
        <dbReference type="ARBA" id="ARBA00022882"/>
    </source>
</evidence>
<dbReference type="PANTHER" id="PTHR11537">
    <property type="entry name" value="VOLTAGE-GATED POTASSIUM CHANNEL"/>
    <property type="match status" value="1"/>
</dbReference>
<keyword evidence="8" id="KW-1133">Transmembrane helix</keyword>
<reference evidence="15" key="1">
    <citation type="submission" date="2016-11" db="UniProtKB">
        <authorList>
            <consortium name="WormBaseParasite"/>
        </authorList>
    </citation>
    <scope>IDENTIFICATION</scope>
</reference>
<dbReference type="Gene3D" id="3.30.710.10">
    <property type="entry name" value="Potassium Channel Kv1.1, Chain A"/>
    <property type="match status" value="1"/>
</dbReference>
<evidence type="ECO:0000256" key="11">
    <source>
        <dbReference type="ARBA" id="ARBA00023303"/>
    </source>
</evidence>
<evidence type="ECO:0000256" key="10">
    <source>
        <dbReference type="ARBA" id="ARBA00023136"/>
    </source>
</evidence>
<dbReference type="Pfam" id="PF07885">
    <property type="entry name" value="Ion_trans_2"/>
    <property type="match status" value="1"/>
</dbReference>
<dbReference type="WBParaSite" id="maker-uti_cns_0012948-snap-gene-0.2-mRNA-1">
    <property type="protein sequence ID" value="maker-uti_cns_0012948-snap-gene-0.2-mRNA-1"/>
    <property type="gene ID" value="maker-uti_cns_0012948-snap-gene-0.2"/>
</dbReference>
<dbReference type="PRINTS" id="PR01491">
    <property type="entry name" value="KVCHANNEL"/>
</dbReference>
<protein>
    <submittedName>
        <fullName evidence="15">BTB domain-containing protein</fullName>
    </submittedName>
</protein>
<evidence type="ECO:0000313" key="15">
    <source>
        <dbReference type="WBParaSite" id="maker-uti_cns_0012948-snap-gene-0.2-mRNA-1"/>
    </source>
</evidence>
<keyword evidence="5" id="KW-0631">Potassium channel</keyword>
<evidence type="ECO:0000256" key="8">
    <source>
        <dbReference type="ARBA" id="ARBA00022989"/>
    </source>
</evidence>
<feature type="compositionally biased region" description="Basic residues" evidence="12">
    <location>
        <begin position="10"/>
        <end position="27"/>
    </location>
</feature>
<dbReference type="InterPro" id="IPR027359">
    <property type="entry name" value="Volt_channel_dom_sf"/>
</dbReference>
<name>A0A1I8IIS9_9PLAT</name>
<keyword evidence="9" id="KW-0406">Ion transport</keyword>
<proteinExistence type="predicted"/>
<dbReference type="InterPro" id="IPR000210">
    <property type="entry name" value="BTB/POZ_dom"/>
</dbReference>
<keyword evidence="7" id="KW-0630">Potassium</keyword>
<keyword evidence="2" id="KW-0813">Transport</keyword>
<dbReference type="PRINTS" id="PR01498">
    <property type="entry name" value="SHAWCHANNEL"/>
</dbReference>